<dbReference type="PANTHER" id="PTHR23055">
    <property type="entry name" value="CALCIUM BINDING PROTEINS"/>
    <property type="match status" value="1"/>
</dbReference>
<keyword evidence="8" id="KW-0812">Transmembrane</keyword>
<feature type="region of interest" description="Disordered" evidence="7">
    <location>
        <begin position="398"/>
        <end position="438"/>
    </location>
</feature>
<dbReference type="InterPro" id="IPR002048">
    <property type="entry name" value="EF_hand_dom"/>
</dbReference>
<dbReference type="Pfam" id="PF00569">
    <property type="entry name" value="ZZ"/>
    <property type="match status" value="1"/>
</dbReference>
<evidence type="ECO:0000259" key="10">
    <source>
        <dbReference type="PROSITE" id="PS50222"/>
    </source>
</evidence>
<dbReference type="Pfam" id="PF13833">
    <property type="entry name" value="EF-hand_8"/>
    <property type="match status" value="1"/>
</dbReference>
<dbReference type="Gene3D" id="1.10.238.10">
    <property type="entry name" value="EF-hand"/>
    <property type="match status" value="1"/>
</dbReference>
<dbReference type="CDD" id="cd02340">
    <property type="entry name" value="ZZ_NBR1_like"/>
    <property type="match status" value="1"/>
</dbReference>
<evidence type="ECO:0000313" key="12">
    <source>
        <dbReference type="Proteomes" id="UP000242875"/>
    </source>
</evidence>
<evidence type="ECO:0000256" key="8">
    <source>
        <dbReference type="SAM" id="Phobius"/>
    </source>
</evidence>
<protein>
    <recommendedName>
        <fullName evidence="13">Calmodulin</fullName>
    </recommendedName>
</protein>
<feature type="domain" description="EF-hand" evidence="10">
    <location>
        <begin position="340"/>
        <end position="367"/>
    </location>
</feature>
<dbReference type="GO" id="GO:0008270">
    <property type="term" value="F:zinc ion binding"/>
    <property type="evidence" value="ECO:0007669"/>
    <property type="project" value="UniProtKB-KW"/>
</dbReference>
<dbReference type="InterPro" id="IPR018247">
    <property type="entry name" value="EF_Hand_1_Ca_BS"/>
</dbReference>
<comment type="caution">
    <text evidence="11">The sequence shown here is derived from an EMBL/GenBank/DDBJ whole genome shotgun (WGS) entry which is preliminary data.</text>
</comment>
<evidence type="ECO:0008006" key="13">
    <source>
        <dbReference type="Google" id="ProtNLM"/>
    </source>
</evidence>
<dbReference type="PANTHER" id="PTHR23055:SF188">
    <property type="entry name" value="EF-HAND DOMAIN-CONTAINING PROTEIN"/>
    <property type="match status" value="1"/>
</dbReference>
<dbReference type="SUPFAM" id="SSF57850">
    <property type="entry name" value="RING/U-box"/>
    <property type="match status" value="1"/>
</dbReference>
<evidence type="ECO:0000256" key="4">
    <source>
        <dbReference type="ARBA" id="ARBA00022833"/>
    </source>
</evidence>
<feature type="region of interest" description="Disordered" evidence="7">
    <location>
        <begin position="82"/>
        <end position="101"/>
    </location>
</feature>
<dbReference type="Gene3D" id="3.30.60.90">
    <property type="match status" value="1"/>
</dbReference>
<feature type="transmembrane region" description="Helical" evidence="8">
    <location>
        <begin position="12"/>
        <end position="33"/>
    </location>
</feature>
<dbReference type="OrthoDB" id="2122982at2759"/>
<dbReference type="PROSITE" id="PS00018">
    <property type="entry name" value="EF_HAND_1"/>
    <property type="match status" value="2"/>
</dbReference>
<dbReference type="PROSITE" id="PS50135">
    <property type="entry name" value="ZF_ZZ_2"/>
    <property type="match status" value="1"/>
</dbReference>
<dbReference type="SMART" id="SM00291">
    <property type="entry name" value="ZnF_ZZ"/>
    <property type="match status" value="1"/>
</dbReference>
<dbReference type="PROSITE" id="PS01357">
    <property type="entry name" value="ZF_ZZ_1"/>
    <property type="match status" value="1"/>
</dbReference>
<dbReference type="InterPro" id="IPR043145">
    <property type="entry name" value="Znf_ZZ_sf"/>
</dbReference>
<accession>A0A261Y8A2</accession>
<evidence type="ECO:0000256" key="1">
    <source>
        <dbReference type="ARBA" id="ARBA00022723"/>
    </source>
</evidence>
<dbReference type="PROSITE" id="PS50222">
    <property type="entry name" value="EF_HAND_2"/>
    <property type="match status" value="2"/>
</dbReference>
<gene>
    <name evidence="11" type="ORF">BZG36_00182</name>
</gene>
<dbReference type="AlphaFoldDB" id="A0A261Y8A2"/>
<reference evidence="11 12" key="1">
    <citation type="journal article" date="2017" name="Mycologia">
        <title>Bifiguratus adelaidae, gen. et sp. nov., a new member of Mucoromycotina in endophytic and soil-dwelling habitats.</title>
        <authorList>
            <person name="Torres-Cruz T.J."/>
            <person name="Billingsley Tobias T.L."/>
            <person name="Almatruk M."/>
            <person name="Hesse C."/>
            <person name="Kuske C.R."/>
            <person name="Desiro A."/>
            <person name="Benucci G.M."/>
            <person name="Bonito G."/>
            <person name="Stajich J.E."/>
            <person name="Dunlap C."/>
            <person name="Arnold A.E."/>
            <person name="Porras-Alfaro A."/>
        </authorList>
    </citation>
    <scope>NUCLEOTIDE SEQUENCE [LARGE SCALE GENOMIC DNA]</scope>
    <source>
        <strain evidence="11 12">AZ0501</strain>
    </source>
</reference>
<evidence type="ECO:0000256" key="7">
    <source>
        <dbReference type="SAM" id="MobiDB-lite"/>
    </source>
</evidence>
<keyword evidence="3 6" id="KW-0863">Zinc-finger</keyword>
<evidence type="ECO:0000256" key="5">
    <source>
        <dbReference type="ARBA" id="ARBA00022837"/>
    </source>
</evidence>
<sequence length="550" mass="61667">MVVWILGERSLRVPAAAFAVLGIAAGIVIVPLLRSRGSFLASSIRNRLVSYFGTSTHPRPRAPRRGLRRTPAPEELAVPIVEEPETNEVSTTPTGENESEDRLGFLYELTDESEKIVSLMYSLVRQQSVKDGYMHRGITCNKCNKSPIRGVRYKCVNCDDFDLCEACESNKFFHNQTHLFLKIRIPIPPMANPRRALLPLFYKNDNMSYASLDNTKSAALQKVSPFDDDELEGLFEEFKSLASGDLDDAAADSGDGPNVGITKETFKTCLGPLASHQSLIIDQLFKFYDQDTNGYISFSEMICGLSILCQGTVEDRIKGQSSHWFLKFRGRVSQLLCPVAFQGYDLDNDGYITKDDVTRILKAYYYLSMDLVRDVVSGMEEDMMDRFEFNASQPVSAAFTGGIPNSSDSESETENAQARGSTDQPNPSTIVEPEKQASGMDEYFQVERQRDNTADDTHDTHDTTISNDTLLNGADETRNHSEQATTLKEWQEKYPIMETMSHEAIEEIVNSTFSNITPTKPGYISFEEFRDYALKDGSIFGWFEVLGTVF</sequence>
<dbReference type="SMART" id="SM00054">
    <property type="entry name" value="EFh"/>
    <property type="match status" value="2"/>
</dbReference>
<dbReference type="Proteomes" id="UP000242875">
    <property type="component" value="Unassembled WGS sequence"/>
</dbReference>
<evidence type="ECO:0000256" key="6">
    <source>
        <dbReference type="PROSITE-ProRule" id="PRU00228"/>
    </source>
</evidence>
<keyword evidence="1" id="KW-0479">Metal-binding</keyword>
<feature type="compositionally biased region" description="Polar residues" evidence="7">
    <location>
        <begin position="403"/>
        <end position="429"/>
    </location>
</feature>
<dbReference type="SUPFAM" id="SSF47473">
    <property type="entry name" value="EF-hand"/>
    <property type="match status" value="1"/>
</dbReference>
<dbReference type="InterPro" id="IPR028846">
    <property type="entry name" value="Recoverin"/>
</dbReference>
<feature type="compositionally biased region" description="Basic and acidic residues" evidence="7">
    <location>
        <begin position="451"/>
        <end position="462"/>
    </location>
</feature>
<dbReference type="EMBL" id="MVBO01000001">
    <property type="protein sequence ID" value="OZJ06842.1"/>
    <property type="molecule type" value="Genomic_DNA"/>
</dbReference>
<evidence type="ECO:0000259" key="9">
    <source>
        <dbReference type="PROSITE" id="PS50135"/>
    </source>
</evidence>
<dbReference type="InterPro" id="IPR000433">
    <property type="entry name" value="Znf_ZZ"/>
</dbReference>
<dbReference type="CDD" id="cd00051">
    <property type="entry name" value="EFh"/>
    <property type="match status" value="1"/>
</dbReference>
<feature type="compositionally biased region" description="Polar residues" evidence="7">
    <location>
        <begin position="87"/>
        <end position="96"/>
    </location>
</feature>
<keyword evidence="8" id="KW-1133">Transmembrane helix</keyword>
<keyword evidence="2" id="KW-0677">Repeat</keyword>
<keyword evidence="5" id="KW-0106">Calcium</keyword>
<organism evidence="11 12">
    <name type="scientific">Bifiguratus adelaidae</name>
    <dbReference type="NCBI Taxonomy" id="1938954"/>
    <lineage>
        <taxon>Eukaryota</taxon>
        <taxon>Fungi</taxon>
        <taxon>Fungi incertae sedis</taxon>
        <taxon>Mucoromycota</taxon>
        <taxon>Mucoromycotina</taxon>
        <taxon>Endogonomycetes</taxon>
        <taxon>Endogonales</taxon>
        <taxon>Endogonales incertae sedis</taxon>
        <taxon>Bifiguratus</taxon>
    </lineage>
</organism>
<feature type="domain" description="ZZ-type" evidence="9">
    <location>
        <begin position="135"/>
        <end position="188"/>
    </location>
</feature>
<evidence type="ECO:0000256" key="3">
    <source>
        <dbReference type="ARBA" id="ARBA00022771"/>
    </source>
</evidence>
<feature type="domain" description="EF-hand" evidence="10">
    <location>
        <begin position="276"/>
        <end position="311"/>
    </location>
</feature>
<dbReference type="GO" id="GO:0005509">
    <property type="term" value="F:calcium ion binding"/>
    <property type="evidence" value="ECO:0007669"/>
    <property type="project" value="InterPro"/>
</dbReference>
<dbReference type="Pfam" id="PF13202">
    <property type="entry name" value="EF-hand_5"/>
    <property type="match status" value="1"/>
</dbReference>
<evidence type="ECO:0000256" key="2">
    <source>
        <dbReference type="ARBA" id="ARBA00022737"/>
    </source>
</evidence>
<proteinExistence type="predicted"/>
<keyword evidence="4" id="KW-0862">Zinc</keyword>
<name>A0A261Y8A2_9FUNG</name>
<keyword evidence="12" id="KW-1185">Reference proteome</keyword>
<keyword evidence="8" id="KW-0472">Membrane</keyword>
<dbReference type="InterPro" id="IPR011992">
    <property type="entry name" value="EF-hand-dom_pair"/>
</dbReference>
<evidence type="ECO:0000313" key="11">
    <source>
        <dbReference type="EMBL" id="OZJ06842.1"/>
    </source>
</evidence>
<feature type="region of interest" description="Disordered" evidence="7">
    <location>
        <begin position="451"/>
        <end position="484"/>
    </location>
</feature>